<dbReference type="CDD" id="cd02980">
    <property type="entry name" value="TRX_Fd_family"/>
    <property type="match status" value="1"/>
</dbReference>
<dbReference type="SUPFAM" id="SSF52833">
    <property type="entry name" value="Thioredoxin-like"/>
    <property type="match status" value="1"/>
</dbReference>
<protein>
    <submittedName>
        <fullName evidence="2">DUF1636 family protein</fullName>
    </submittedName>
</protein>
<feature type="compositionally biased region" description="Low complexity" evidence="1">
    <location>
        <begin position="23"/>
        <end position="34"/>
    </location>
</feature>
<reference evidence="2 3" key="1">
    <citation type="submission" date="2024-02" db="EMBL/GenBank/DDBJ databases">
        <title>Expansion and revision of Xanthobacter and proposal of Roseixanthobacter gen. nov.</title>
        <authorList>
            <person name="Soltysiak M.P.M."/>
            <person name="Jalihal A."/>
            <person name="Ory A."/>
            <person name="Chrisophersen C."/>
            <person name="Lee A.D."/>
            <person name="Boulton J."/>
            <person name="Springer M."/>
        </authorList>
    </citation>
    <scope>NUCLEOTIDE SEQUENCE [LARGE SCALE GENOMIC DNA]</scope>
    <source>
        <strain evidence="2 3">CB5</strain>
    </source>
</reference>
<accession>A0ABW6ZBA1</accession>
<evidence type="ECO:0000313" key="2">
    <source>
        <dbReference type="EMBL" id="MFG1251050.1"/>
    </source>
</evidence>
<feature type="region of interest" description="Disordered" evidence="1">
    <location>
        <begin position="1"/>
        <end position="34"/>
    </location>
</feature>
<evidence type="ECO:0000313" key="3">
    <source>
        <dbReference type="Proteomes" id="UP001604043"/>
    </source>
</evidence>
<comment type="caution">
    <text evidence="2">The sequence shown here is derived from an EMBL/GenBank/DDBJ whole genome shotgun (WGS) entry which is preliminary data.</text>
</comment>
<gene>
    <name evidence="2" type="ORF">V5F30_02460</name>
</gene>
<dbReference type="InterPro" id="IPR036249">
    <property type="entry name" value="Thioredoxin-like_sf"/>
</dbReference>
<dbReference type="EMBL" id="JBAFUR010000001">
    <property type="protein sequence ID" value="MFG1251050.1"/>
    <property type="molecule type" value="Genomic_DNA"/>
</dbReference>
<organism evidence="2 3">
    <name type="scientific">Xanthobacter aminoxidans</name>
    <dbReference type="NCBI Taxonomy" id="186280"/>
    <lineage>
        <taxon>Bacteria</taxon>
        <taxon>Pseudomonadati</taxon>
        <taxon>Pseudomonadota</taxon>
        <taxon>Alphaproteobacteria</taxon>
        <taxon>Hyphomicrobiales</taxon>
        <taxon>Xanthobacteraceae</taxon>
        <taxon>Xanthobacter</taxon>
    </lineage>
</organism>
<sequence>MDVSVERGAIPDSTAPEPGGDSAEAGCAPQAAPEAARETAPAVTLLICTTCRAPGNDAPPDAQRDGARLLASACAASLPEGVAVEGVAVEGVSCLANCKRALSAAMVRRDGWTYVFGDLSPDSAADLLTGAALLAGSPDGLMPWRGRPDALKRGMVARIPPLFPKETR</sequence>
<dbReference type="Pfam" id="PF07845">
    <property type="entry name" value="DUF1636"/>
    <property type="match status" value="1"/>
</dbReference>
<evidence type="ECO:0000256" key="1">
    <source>
        <dbReference type="SAM" id="MobiDB-lite"/>
    </source>
</evidence>
<proteinExistence type="predicted"/>
<keyword evidence="3" id="KW-1185">Reference proteome</keyword>
<dbReference type="Proteomes" id="UP001604043">
    <property type="component" value="Unassembled WGS sequence"/>
</dbReference>
<dbReference type="InterPro" id="IPR012863">
    <property type="entry name" value="DUF1636"/>
</dbReference>
<name>A0ABW6ZBA1_9HYPH</name>